<dbReference type="InterPro" id="IPR011467">
    <property type="entry name" value="DUF1573"/>
</dbReference>
<dbReference type="Pfam" id="PF07610">
    <property type="entry name" value="DUF1573"/>
    <property type="match status" value="1"/>
</dbReference>
<feature type="signal peptide" evidence="1">
    <location>
        <begin position="1"/>
        <end position="19"/>
    </location>
</feature>
<gene>
    <name evidence="2" type="ORF">GCM10007940_43410</name>
</gene>
<evidence type="ECO:0000256" key="1">
    <source>
        <dbReference type="SAM" id="SignalP"/>
    </source>
</evidence>
<dbReference type="AlphaFoldDB" id="A0AA37WIE7"/>
<organism evidence="2 3">
    <name type="scientific">Portibacter lacus</name>
    <dbReference type="NCBI Taxonomy" id="1099794"/>
    <lineage>
        <taxon>Bacteria</taxon>
        <taxon>Pseudomonadati</taxon>
        <taxon>Bacteroidota</taxon>
        <taxon>Saprospiria</taxon>
        <taxon>Saprospirales</taxon>
        <taxon>Haliscomenobacteraceae</taxon>
        <taxon>Portibacter</taxon>
    </lineage>
</organism>
<dbReference type="InterPro" id="IPR013783">
    <property type="entry name" value="Ig-like_fold"/>
</dbReference>
<evidence type="ECO:0000313" key="2">
    <source>
        <dbReference type="EMBL" id="GLR19725.1"/>
    </source>
</evidence>
<evidence type="ECO:0000313" key="3">
    <source>
        <dbReference type="Proteomes" id="UP001156666"/>
    </source>
</evidence>
<reference evidence="2" key="1">
    <citation type="journal article" date="2014" name="Int. J. Syst. Evol. Microbiol.">
        <title>Complete genome sequence of Corynebacterium casei LMG S-19264T (=DSM 44701T), isolated from a smear-ripened cheese.</title>
        <authorList>
            <consortium name="US DOE Joint Genome Institute (JGI-PGF)"/>
            <person name="Walter F."/>
            <person name="Albersmeier A."/>
            <person name="Kalinowski J."/>
            <person name="Ruckert C."/>
        </authorList>
    </citation>
    <scope>NUCLEOTIDE SEQUENCE</scope>
    <source>
        <strain evidence="2">NBRC 108769</strain>
    </source>
</reference>
<feature type="chain" id="PRO_5041446347" description="DUF1573 domain-containing protein" evidence="1">
    <location>
        <begin position="20"/>
        <end position="213"/>
    </location>
</feature>
<evidence type="ECO:0008006" key="4">
    <source>
        <dbReference type="Google" id="ProtNLM"/>
    </source>
</evidence>
<dbReference type="Gene3D" id="2.60.40.10">
    <property type="entry name" value="Immunoglobulins"/>
    <property type="match status" value="1"/>
</dbReference>
<sequence>MSRYLAYFFFMSMLLNSCANNSKQDKESSIDVIEANLPNIDKKDAIVIIQQEVDSVKYEKVETEEKAISKPTSKESPEKIENLVVDKKTGSNPKTGLAPKILFEQTTHDFGRIVQGEQILHEFIFTNRGKSPLVIKNAEASCGCTRPIYPFVPIEPGKQGTILVQFNSKGRLGRQAPKIDVISNASKKIVSLHMVGEVVTPEFGKDPKDSINN</sequence>
<dbReference type="EMBL" id="BSOH01000034">
    <property type="protein sequence ID" value="GLR19725.1"/>
    <property type="molecule type" value="Genomic_DNA"/>
</dbReference>
<proteinExistence type="predicted"/>
<reference evidence="2" key="2">
    <citation type="submission" date="2023-01" db="EMBL/GenBank/DDBJ databases">
        <title>Draft genome sequence of Portibacter lacus strain NBRC 108769.</title>
        <authorList>
            <person name="Sun Q."/>
            <person name="Mori K."/>
        </authorList>
    </citation>
    <scope>NUCLEOTIDE SEQUENCE</scope>
    <source>
        <strain evidence="2">NBRC 108769</strain>
    </source>
</reference>
<accession>A0AA37WIE7</accession>
<keyword evidence="3" id="KW-1185">Reference proteome</keyword>
<name>A0AA37WIE7_9BACT</name>
<protein>
    <recommendedName>
        <fullName evidence="4">DUF1573 domain-containing protein</fullName>
    </recommendedName>
</protein>
<dbReference type="Proteomes" id="UP001156666">
    <property type="component" value="Unassembled WGS sequence"/>
</dbReference>
<keyword evidence="1" id="KW-0732">Signal</keyword>
<dbReference type="PANTHER" id="PTHR37833">
    <property type="entry name" value="LIPOPROTEIN-RELATED"/>
    <property type="match status" value="1"/>
</dbReference>
<comment type="caution">
    <text evidence="2">The sequence shown here is derived from an EMBL/GenBank/DDBJ whole genome shotgun (WGS) entry which is preliminary data.</text>
</comment>
<dbReference type="PANTHER" id="PTHR37833:SF1">
    <property type="entry name" value="SIGNAL PEPTIDE PROTEIN"/>
    <property type="match status" value="1"/>
</dbReference>